<proteinExistence type="predicted"/>
<evidence type="ECO:0000313" key="3">
    <source>
        <dbReference type="Proteomes" id="UP001516400"/>
    </source>
</evidence>
<dbReference type="EMBL" id="JABFTP020000083">
    <property type="protein sequence ID" value="KAL3274971.1"/>
    <property type="molecule type" value="Genomic_DNA"/>
</dbReference>
<dbReference type="AlphaFoldDB" id="A0ABD2N8B2"/>
<comment type="caution">
    <text evidence="2">The sequence shown here is derived from an EMBL/GenBank/DDBJ whole genome shotgun (WGS) entry which is preliminary data.</text>
</comment>
<protein>
    <submittedName>
        <fullName evidence="2">Uncharacterized protein</fullName>
    </submittedName>
</protein>
<dbReference type="Pfam" id="PF13975">
    <property type="entry name" value="gag-asp_proteas"/>
    <property type="match status" value="1"/>
</dbReference>
<dbReference type="Proteomes" id="UP001516400">
    <property type="component" value="Unassembled WGS sequence"/>
</dbReference>
<dbReference type="Gene3D" id="2.40.70.10">
    <property type="entry name" value="Acid Proteases"/>
    <property type="match status" value="1"/>
</dbReference>
<dbReference type="SUPFAM" id="SSF50630">
    <property type="entry name" value="Acid proteases"/>
    <property type="match status" value="1"/>
</dbReference>
<reference evidence="2 3" key="1">
    <citation type="journal article" date="2021" name="BMC Biol.">
        <title>Horizontally acquired antibacterial genes associated with adaptive radiation of ladybird beetles.</title>
        <authorList>
            <person name="Li H.S."/>
            <person name="Tang X.F."/>
            <person name="Huang Y.H."/>
            <person name="Xu Z.Y."/>
            <person name="Chen M.L."/>
            <person name="Du X.Y."/>
            <person name="Qiu B.Y."/>
            <person name="Chen P.T."/>
            <person name="Zhang W."/>
            <person name="Slipinski A."/>
            <person name="Escalona H.E."/>
            <person name="Waterhouse R.M."/>
            <person name="Zwick A."/>
            <person name="Pang H."/>
        </authorList>
    </citation>
    <scope>NUCLEOTIDE SEQUENCE [LARGE SCALE GENOMIC DNA]</scope>
    <source>
        <strain evidence="2">SYSU2018</strain>
    </source>
</reference>
<feature type="region of interest" description="Disordered" evidence="1">
    <location>
        <begin position="62"/>
        <end position="92"/>
    </location>
</feature>
<gene>
    <name evidence="2" type="ORF">HHI36_019746</name>
</gene>
<evidence type="ECO:0000313" key="2">
    <source>
        <dbReference type="EMBL" id="KAL3274971.1"/>
    </source>
</evidence>
<feature type="compositionally biased region" description="Basic and acidic residues" evidence="1">
    <location>
        <begin position="74"/>
        <end position="87"/>
    </location>
</feature>
<evidence type="ECO:0000256" key="1">
    <source>
        <dbReference type="SAM" id="MobiDB-lite"/>
    </source>
</evidence>
<organism evidence="2 3">
    <name type="scientific">Cryptolaemus montrouzieri</name>
    <dbReference type="NCBI Taxonomy" id="559131"/>
    <lineage>
        <taxon>Eukaryota</taxon>
        <taxon>Metazoa</taxon>
        <taxon>Ecdysozoa</taxon>
        <taxon>Arthropoda</taxon>
        <taxon>Hexapoda</taxon>
        <taxon>Insecta</taxon>
        <taxon>Pterygota</taxon>
        <taxon>Neoptera</taxon>
        <taxon>Endopterygota</taxon>
        <taxon>Coleoptera</taxon>
        <taxon>Polyphaga</taxon>
        <taxon>Cucujiformia</taxon>
        <taxon>Coccinelloidea</taxon>
        <taxon>Coccinellidae</taxon>
        <taxon>Scymninae</taxon>
        <taxon>Scymnini</taxon>
        <taxon>Cryptolaemus</taxon>
    </lineage>
</organism>
<sequence>MLRPKHLSLKLQNRHRGRTPAIRNLTEEEKTIEQAILRLLEQRKKKEIRCWNCDQTGHMRMQYEKPSQGAETGKLNEVDDKGHESTHSSHAPEIVIREATPSDRSSLYVFYSVNDKSVHLLIDNGTTKTIMGPDVLLCEKPTKRRVPVKLLTATGQEIPMHGILRVNLEIGSRVVRHEVIAADIAEEVILGMDVIKRCGFNPDLKKDVLRIDNEEIPISDAVNVTLKRDTAIAENRPLCAVIGTVTSPASSSRNKCQQQLLDLLTFPCHDLDNQQTIRI</sequence>
<accession>A0ABD2N8B2</accession>
<name>A0ABD2N8B2_9CUCU</name>
<dbReference type="InterPro" id="IPR021109">
    <property type="entry name" value="Peptidase_aspartic_dom_sf"/>
</dbReference>
<keyword evidence="3" id="KW-1185">Reference proteome</keyword>